<dbReference type="InterPro" id="IPR016181">
    <property type="entry name" value="Acyl_CoA_acyltransferase"/>
</dbReference>
<accession>A0ABQ1S515</accession>
<comment type="caution">
    <text evidence="2">The sequence shown here is derived from an EMBL/GenBank/DDBJ whole genome shotgun (WGS) entry which is preliminary data.</text>
</comment>
<dbReference type="PROSITE" id="PS51186">
    <property type="entry name" value="GNAT"/>
    <property type="match status" value="1"/>
</dbReference>
<organism evidence="2 3">
    <name type="scientific">Microbacterium murale</name>
    <dbReference type="NCBI Taxonomy" id="1081040"/>
    <lineage>
        <taxon>Bacteria</taxon>
        <taxon>Bacillati</taxon>
        <taxon>Actinomycetota</taxon>
        <taxon>Actinomycetes</taxon>
        <taxon>Micrococcales</taxon>
        <taxon>Microbacteriaceae</taxon>
        <taxon>Microbacterium</taxon>
    </lineage>
</organism>
<dbReference type="SUPFAM" id="SSF55729">
    <property type="entry name" value="Acyl-CoA N-acyltransferases (Nat)"/>
    <property type="match status" value="1"/>
</dbReference>
<feature type="domain" description="N-acetyltransferase" evidence="1">
    <location>
        <begin position="14"/>
        <end position="203"/>
    </location>
</feature>
<keyword evidence="3" id="KW-1185">Reference proteome</keyword>
<dbReference type="InterPro" id="IPR000182">
    <property type="entry name" value="GNAT_dom"/>
</dbReference>
<dbReference type="Pfam" id="PF00583">
    <property type="entry name" value="Acetyltransf_1"/>
    <property type="match status" value="1"/>
</dbReference>
<proteinExistence type="predicted"/>
<dbReference type="CDD" id="cd04301">
    <property type="entry name" value="NAT_SF"/>
    <property type="match status" value="1"/>
</dbReference>
<name>A0ABQ1S515_9MICO</name>
<evidence type="ECO:0000259" key="1">
    <source>
        <dbReference type="PROSITE" id="PS51186"/>
    </source>
</evidence>
<reference evidence="3" key="1">
    <citation type="journal article" date="2019" name="Int. J. Syst. Evol. Microbiol.">
        <title>The Global Catalogue of Microorganisms (GCM) 10K type strain sequencing project: providing services to taxonomists for standard genome sequencing and annotation.</title>
        <authorList>
            <consortium name="The Broad Institute Genomics Platform"/>
            <consortium name="The Broad Institute Genome Sequencing Center for Infectious Disease"/>
            <person name="Wu L."/>
            <person name="Ma J."/>
        </authorList>
    </citation>
    <scope>NUCLEOTIDE SEQUENCE [LARGE SCALE GENOMIC DNA]</scope>
    <source>
        <strain evidence="3">CCM 7640</strain>
    </source>
</reference>
<evidence type="ECO:0000313" key="2">
    <source>
        <dbReference type="EMBL" id="GGD90924.1"/>
    </source>
</evidence>
<gene>
    <name evidence="2" type="ORF">GCM10007269_36900</name>
</gene>
<dbReference type="EMBL" id="BMCM01000009">
    <property type="protein sequence ID" value="GGD90924.1"/>
    <property type="molecule type" value="Genomic_DNA"/>
</dbReference>
<protein>
    <submittedName>
        <fullName evidence="2">GNAT family acetyltransferase</fullName>
    </submittedName>
</protein>
<evidence type="ECO:0000313" key="3">
    <source>
        <dbReference type="Proteomes" id="UP000629365"/>
    </source>
</evidence>
<sequence>MSVTRRSLPDMSKITTTLASPDVWDDIQHALSGGGDGRSCQCVWPVLTNKEWDATDLDERTAMFQREVASERPPGLVAYIDGEAAGWMRIGPRPAQHRLARTRNIITITREPLDEDAVWAVTCFVVRKEHRGQGLNKALLEAGIEFARASGARVIEGYPIDTSVTQPRVNDLFHGALTTFVNAGFTEVASAKPGRPLVSLKLAG</sequence>
<dbReference type="Proteomes" id="UP000629365">
    <property type="component" value="Unassembled WGS sequence"/>
</dbReference>
<dbReference type="Gene3D" id="3.40.630.30">
    <property type="match status" value="1"/>
</dbReference>